<keyword evidence="1" id="KW-0472">Membrane</keyword>
<keyword evidence="1" id="KW-1133">Transmembrane helix</keyword>
<evidence type="ECO:0000313" key="3">
    <source>
        <dbReference type="Proteomes" id="UP000828390"/>
    </source>
</evidence>
<gene>
    <name evidence="2" type="ORF">DPMN_118522</name>
</gene>
<reference evidence="2" key="1">
    <citation type="journal article" date="2019" name="bioRxiv">
        <title>The Genome of the Zebra Mussel, Dreissena polymorpha: A Resource for Invasive Species Research.</title>
        <authorList>
            <person name="McCartney M.A."/>
            <person name="Auch B."/>
            <person name="Kono T."/>
            <person name="Mallez S."/>
            <person name="Zhang Y."/>
            <person name="Obille A."/>
            <person name="Becker A."/>
            <person name="Abrahante J.E."/>
            <person name="Garbe J."/>
            <person name="Badalamenti J.P."/>
            <person name="Herman A."/>
            <person name="Mangelson H."/>
            <person name="Liachko I."/>
            <person name="Sullivan S."/>
            <person name="Sone E.D."/>
            <person name="Koren S."/>
            <person name="Silverstein K.A.T."/>
            <person name="Beckman K.B."/>
            <person name="Gohl D.M."/>
        </authorList>
    </citation>
    <scope>NUCLEOTIDE SEQUENCE</scope>
    <source>
        <strain evidence="2">Duluth1</strain>
        <tissue evidence="2">Whole animal</tissue>
    </source>
</reference>
<protein>
    <submittedName>
        <fullName evidence="2">Uncharacterized protein</fullName>
    </submittedName>
</protein>
<dbReference type="Proteomes" id="UP000828390">
    <property type="component" value="Unassembled WGS sequence"/>
</dbReference>
<feature type="transmembrane region" description="Helical" evidence="1">
    <location>
        <begin position="110"/>
        <end position="126"/>
    </location>
</feature>
<keyword evidence="1" id="KW-0812">Transmembrane</keyword>
<dbReference type="EMBL" id="JAIWYP010000005">
    <property type="protein sequence ID" value="KAH3816997.1"/>
    <property type="molecule type" value="Genomic_DNA"/>
</dbReference>
<dbReference type="AlphaFoldDB" id="A0A9D4JR60"/>
<evidence type="ECO:0000313" key="2">
    <source>
        <dbReference type="EMBL" id="KAH3816997.1"/>
    </source>
</evidence>
<evidence type="ECO:0000256" key="1">
    <source>
        <dbReference type="SAM" id="Phobius"/>
    </source>
</evidence>
<comment type="caution">
    <text evidence="2">The sequence shown here is derived from an EMBL/GenBank/DDBJ whole genome shotgun (WGS) entry which is preliminary data.</text>
</comment>
<name>A0A9D4JR60_DREPO</name>
<proteinExistence type="predicted"/>
<sequence>MMSSSSSSSRLDSSSRKSGLAAADEHLFTGFVIGEISAQLGDSVDLSGPAESFNKPSSQVKLAAGTMLFALLTNGKLGFGVLVLSIPFGVDAFVLGVQLCFGVFGLDGPLGFGVLILGVPFSFGVLV</sequence>
<feature type="transmembrane region" description="Helical" evidence="1">
    <location>
        <begin position="77"/>
        <end position="104"/>
    </location>
</feature>
<keyword evidence="3" id="KW-1185">Reference proteome</keyword>
<organism evidence="2 3">
    <name type="scientific">Dreissena polymorpha</name>
    <name type="common">Zebra mussel</name>
    <name type="synonym">Mytilus polymorpha</name>
    <dbReference type="NCBI Taxonomy" id="45954"/>
    <lineage>
        <taxon>Eukaryota</taxon>
        <taxon>Metazoa</taxon>
        <taxon>Spiralia</taxon>
        <taxon>Lophotrochozoa</taxon>
        <taxon>Mollusca</taxon>
        <taxon>Bivalvia</taxon>
        <taxon>Autobranchia</taxon>
        <taxon>Heteroconchia</taxon>
        <taxon>Euheterodonta</taxon>
        <taxon>Imparidentia</taxon>
        <taxon>Neoheterodontei</taxon>
        <taxon>Myida</taxon>
        <taxon>Dreissenoidea</taxon>
        <taxon>Dreissenidae</taxon>
        <taxon>Dreissena</taxon>
    </lineage>
</organism>
<reference evidence="2" key="2">
    <citation type="submission" date="2020-11" db="EMBL/GenBank/DDBJ databases">
        <authorList>
            <person name="McCartney M.A."/>
            <person name="Auch B."/>
            <person name="Kono T."/>
            <person name="Mallez S."/>
            <person name="Becker A."/>
            <person name="Gohl D.M."/>
            <person name="Silverstein K.A.T."/>
            <person name="Koren S."/>
            <person name="Bechman K.B."/>
            <person name="Herman A."/>
            <person name="Abrahante J.E."/>
            <person name="Garbe J."/>
        </authorList>
    </citation>
    <scope>NUCLEOTIDE SEQUENCE</scope>
    <source>
        <strain evidence="2">Duluth1</strain>
        <tissue evidence="2">Whole animal</tissue>
    </source>
</reference>
<accession>A0A9D4JR60</accession>